<evidence type="ECO:0000256" key="6">
    <source>
        <dbReference type="ARBA" id="ARBA00023098"/>
    </source>
</evidence>
<dbReference type="GO" id="GO:0043772">
    <property type="term" value="F:acyl-phosphate glycerol-3-phosphate acyltransferase activity"/>
    <property type="evidence" value="ECO:0007669"/>
    <property type="project" value="InterPro"/>
</dbReference>
<organism evidence="11">
    <name type="scientific">Paulinella micropora</name>
    <dbReference type="NCBI Taxonomy" id="1928728"/>
    <lineage>
        <taxon>Eukaryota</taxon>
        <taxon>Sar</taxon>
        <taxon>Rhizaria</taxon>
        <taxon>Cercozoa</taxon>
        <taxon>Imbricatea</taxon>
        <taxon>Silicofilosea</taxon>
        <taxon>Euglyphida</taxon>
        <taxon>Paulinellidae</taxon>
        <taxon>Paulinella</taxon>
    </lineage>
</organism>
<feature type="transmembrane region" description="Helical" evidence="10">
    <location>
        <begin position="170"/>
        <end position="188"/>
    </location>
</feature>
<dbReference type="NCBIfam" id="TIGR00023">
    <property type="entry name" value="glycerol-3-phosphate 1-O-acyltransferase PlsY"/>
    <property type="match status" value="1"/>
</dbReference>
<evidence type="ECO:0000256" key="3">
    <source>
        <dbReference type="ARBA" id="ARBA00022679"/>
    </source>
</evidence>
<keyword evidence="6" id="KW-0443">Lipid metabolism</keyword>
<protein>
    <submittedName>
        <fullName evidence="11">Uncharacterized protein</fullName>
    </submittedName>
</protein>
<name>A0A385HZI9_9EUKA</name>
<evidence type="ECO:0000313" key="11">
    <source>
        <dbReference type="EMBL" id="AXY63082.1"/>
    </source>
</evidence>
<dbReference type="AlphaFoldDB" id="A0A385HZI9"/>
<evidence type="ECO:0000256" key="10">
    <source>
        <dbReference type="SAM" id="Phobius"/>
    </source>
</evidence>
<dbReference type="PANTHER" id="PTHR30309:SF0">
    <property type="entry name" value="GLYCEROL-3-PHOSPHATE ACYLTRANSFERASE-RELATED"/>
    <property type="match status" value="1"/>
</dbReference>
<feature type="transmembrane region" description="Helical" evidence="10">
    <location>
        <begin position="48"/>
        <end position="74"/>
    </location>
</feature>
<geneLocation type="plastid" evidence="11"/>
<evidence type="ECO:0000256" key="1">
    <source>
        <dbReference type="ARBA" id="ARBA00022475"/>
    </source>
</evidence>
<accession>A0A385HZI9</accession>
<dbReference type="InterPro" id="IPR003811">
    <property type="entry name" value="G3P_acylTferase_PlsY"/>
</dbReference>
<dbReference type="GO" id="GO:0008654">
    <property type="term" value="P:phospholipid biosynthetic process"/>
    <property type="evidence" value="ECO:0007669"/>
    <property type="project" value="UniProtKB-KW"/>
</dbReference>
<dbReference type="EMBL" id="MG976688">
    <property type="protein sequence ID" value="AXY63082.1"/>
    <property type="molecule type" value="Genomic_DNA"/>
</dbReference>
<keyword evidence="1" id="KW-1003">Cell membrane</keyword>
<keyword evidence="8" id="KW-0594">Phospholipid biosynthesis</keyword>
<dbReference type="PANTHER" id="PTHR30309">
    <property type="entry name" value="INNER MEMBRANE PROTEIN YGIH"/>
    <property type="match status" value="1"/>
</dbReference>
<evidence type="ECO:0000256" key="4">
    <source>
        <dbReference type="ARBA" id="ARBA00022692"/>
    </source>
</evidence>
<feature type="transmembrane region" description="Helical" evidence="10">
    <location>
        <begin position="117"/>
        <end position="138"/>
    </location>
</feature>
<reference evidence="11" key="1">
    <citation type="submission" date="2018-02" db="EMBL/GenBank/DDBJ databases">
        <title>Genome reduction pattern in chromatophore genome of Paulinella.</title>
        <authorList>
            <person name="Lhee D."/>
            <person name="Yoon H.S."/>
        </authorList>
    </citation>
    <scope>NUCLEOTIDE SEQUENCE</scope>
    <source>
        <strain evidence="11">NZ27</strain>
    </source>
</reference>
<evidence type="ECO:0000256" key="9">
    <source>
        <dbReference type="ARBA" id="ARBA00023264"/>
    </source>
</evidence>
<dbReference type="GO" id="GO:0005886">
    <property type="term" value="C:plasma membrane"/>
    <property type="evidence" value="ECO:0007669"/>
    <property type="project" value="InterPro"/>
</dbReference>
<keyword evidence="7 10" id="KW-0472">Membrane</keyword>
<feature type="transmembrane region" description="Helical" evidence="10">
    <location>
        <begin position="7"/>
        <end position="28"/>
    </location>
</feature>
<keyword evidence="9" id="KW-1208">Phospholipid metabolism</keyword>
<keyword evidence="11" id="KW-0934">Plastid</keyword>
<evidence type="ECO:0000256" key="5">
    <source>
        <dbReference type="ARBA" id="ARBA00022989"/>
    </source>
</evidence>
<keyword evidence="3" id="KW-0808">Transferase</keyword>
<keyword evidence="2" id="KW-0444">Lipid biosynthesis</keyword>
<feature type="transmembrane region" description="Helical" evidence="10">
    <location>
        <begin position="86"/>
        <end position="105"/>
    </location>
</feature>
<evidence type="ECO:0000256" key="7">
    <source>
        <dbReference type="ARBA" id="ARBA00023136"/>
    </source>
</evidence>
<dbReference type="Pfam" id="PF02660">
    <property type="entry name" value="G3P_acyltransf"/>
    <property type="match status" value="1"/>
</dbReference>
<dbReference type="SMART" id="SM01207">
    <property type="entry name" value="G3P_acyltransf"/>
    <property type="match status" value="1"/>
</dbReference>
<keyword evidence="4 10" id="KW-0812">Transmembrane</keyword>
<keyword evidence="5 10" id="KW-1133">Transmembrane helix</keyword>
<evidence type="ECO:0000256" key="8">
    <source>
        <dbReference type="ARBA" id="ARBA00023209"/>
    </source>
</evidence>
<feature type="transmembrane region" description="Helical" evidence="10">
    <location>
        <begin position="145"/>
        <end position="164"/>
    </location>
</feature>
<gene>
    <name evidence="11" type="ORF">PMNZ_125</name>
</gene>
<sequence>MICLTAILMGYFLGSFPTGYLLGIWLAGIDLRLLGSGSTGATNVLRHIGLKASIVVFLVDVLKGAISVLLPQLFFRNEIPIDMQDWCVIMAGIAALIGHIWPIWLKGKGGKAVATSFGVLLGLKGFVALACLGIFLTCFSISGTVSISSLLAGSALPILILRQYAVSDDILKPSYLSLSILTSTVVIWRHRDNIRRLMTGIEPQIKLKNNKS</sequence>
<proteinExistence type="inferred from homology"/>
<evidence type="ECO:0000256" key="2">
    <source>
        <dbReference type="ARBA" id="ARBA00022516"/>
    </source>
</evidence>
<dbReference type="HAMAP" id="MF_01043">
    <property type="entry name" value="PlsY"/>
    <property type="match status" value="1"/>
</dbReference>